<organism evidence="3 4">
    <name type="scientific">Amycolatopsis carbonis</name>
    <dbReference type="NCBI Taxonomy" id="715471"/>
    <lineage>
        <taxon>Bacteria</taxon>
        <taxon>Bacillati</taxon>
        <taxon>Actinomycetota</taxon>
        <taxon>Actinomycetes</taxon>
        <taxon>Pseudonocardiales</taxon>
        <taxon>Pseudonocardiaceae</taxon>
        <taxon>Amycolatopsis</taxon>
    </lineage>
</organism>
<dbReference type="InterPro" id="IPR036412">
    <property type="entry name" value="HAD-like_sf"/>
</dbReference>
<dbReference type="PANTHER" id="PTHR24093">
    <property type="entry name" value="CATION TRANSPORTING ATPASE"/>
    <property type="match status" value="1"/>
</dbReference>
<evidence type="ECO:0000256" key="1">
    <source>
        <dbReference type="ARBA" id="ARBA00022842"/>
    </source>
</evidence>
<evidence type="ECO:0000256" key="2">
    <source>
        <dbReference type="SAM" id="MobiDB-lite"/>
    </source>
</evidence>
<protein>
    <submittedName>
        <fullName evidence="3">Uncharacterized protein</fullName>
    </submittedName>
</protein>
<keyword evidence="4" id="KW-1185">Reference proteome</keyword>
<dbReference type="GO" id="GO:0005886">
    <property type="term" value="C:plasma membrane"/>
    <property type="evidence" value="ECO:0007669"/>
    <property type="project" value="TreeGrafter"/>
</dbReference>
<dbReference type="PANTHER" id="PTHR24093:SF513">
    <property type="entry name" value="CATION-TRANSPORTING ATPASE I-RELATED"/>
    <property type="match status" value="1"/>
</dbReference>
<dbReference type="EMBL" id="CP127294">
    <property type="protein sequence ID" value="WIX76745.1"/>
    <property type="molecule type" value="Genomic_DNA"/>
</dbReference>
<dbReference type="KEGG" id="acab:QRX50_35655"/>
<evidence type="ECO:0000313" key="3">
    <source>
        <dbReference type="EMBL" id="WIX76745.1"/>
    </source>
</evidence>
<feature type="region of interest" description="Disordered" evidence="2">
    <location>
        <begin position="38"/>
        <end position="60"/>
    </location>
</feature>
<name>A0A9Y2IAC8_9PSEU</name>
<dbReference type="Gene3D" id="1.20.1110.10">
    <property type="entry name" value="Calcium-transporting ATPase, transmembrane domain"/>
    <property type="match status" value="1"/>
</dbReference>
<dbReference type="PRINTS" id="PR00119">
    <property type="entry name" value="CATATPASE"/>
</dbReference>
<evidence type="ECO:0000313" key="4">
    <source>
        <dbReference type="Proteomes" id="UP001236014"/>
    </source>
</evidence>
<dbReference type="InterPro" id="IPR023214">
    <property type="entry name" value="HAD_sf"/>
</dbReference>
<proteinExistence type="predicted"/>
<gene>
    <name evidence="3" type="ORF">QRX50_35655</name>
</gene>
<accession>A0A9Y2IAC8</accession>
<keyword evidence="1" id="KW-0460">Magnesium</keyword>
<dbReference type="Gene3D" id="3.40.50.1000">
    <property type="entry name" value="HAD superfamily/HAD-like"/>
    <property type="match status" value="1"/>
</dbReference>
<dbReference type="SUPFAM" id="SSF56784">
    <property type="entry name" value="HAD-like"/>
    <property type="match status" value="1"/>
</dbReference>
<sequence>MLNRAHSMSRQTAADDILARVPTPDEYDFLTSMGHERGRQRRAELSGALTARRRPADRRADCQVSVLDDRSNDTTGSAPGMRRSGPASLLRDRIHSVALTGDGADDAPAIRLAHVDITLRATATPATREAADLVIPNDRSETITDAVAEGRAMWASVRDALSILLGSNLGEVASTLGAGLLSTRDARNARQLLLTHVLPAMAGAVRPPPDASAEDLCQTKNAFSR</sequence>
<dbReference type="GO" id="GO:0005388">
    <property type="term" value="F:P-type calcium transporter activity"/>
    <property type="evidence" value="ECO:0007669"/>
    <property type="project" value="TreeGrafter"/>
</dbReference>
<reference evidence="3 4" key="1">
    <citation type="submission" date="2023-06" db="EMBL/GenBank/DDBJ databases">
        <authorList>
            <person name="Oyuntsetseg B."/>
            <person name="Kim S.B."/>
        </authorList>
    </citation>
    <scope>NUCLEOTIDE SEQUENCE [LARGE SCALE GENOMIC DNA]</scope>
    <source>
        <strain evidence="3 4">2-15</strain>
    </source>
</reference>
<dbReference type="AlphaFoldDB" id="A0A9Y2IAC8"/>
<dbReference type="Proteomes" id="UP001236014">
    <property type="component" value="Chromosome"/>
</dbReference>
<dbReference type="RefSeq" id="WP_285967493.1">
    <property type="nucleotide sequence ID" value="NZ_CP127294.1"/>
</dbReference>